<evidence type="ECO:0000256" key="4">
    <source>
        <dbReference type="ARBA" id="ARBA00022989"/>
    </source>
</evidence>
<dbReference type="Pfam" id="PF06388">
    <property type="entry name" value="DUF1075"/>
    <property type="match status" value="1"/>
</dbReference>
<dbReference type="GO" id="GO:0016020">
    <property type="term" value="C:membrane"/>
    <property type="evidence" value="ECO:0007669"/>
    <property type="project" value="UniProtKB-SubCell"/>
</dbReference>
<reference evidence="7" key="1">
    <citation type="submission" date="2015-01" db="EMBL/GenBank/DDBJ databases">
        <title>Transcriptome Assembly of Fopius arisanus.</title>
        <authorList>
            <person name="Geib S."/>
        </authorList>
    </citation>
    <scope>NUCLEOTIDE SEQUENCE</scope>
</reference>
<comment type="subcellular location">
    <subcellularLocation>
        <location evidence="1">Membrane</location>
        <topology evidence="1">Single-pass membrane protein</topology>
    </subcellularLocation>
</comment>
<keyword evidence="5 6" id="KW-0472">Membrane</keyword>
<name>A0A0C9Q2E7_9HYME</name>
<evidence type="ECO:0000256" key="3">
    <source>
        <dbReference type="ARBA" id="ARBA00022692"/>
    </source>
</evidence>
<protein>
    <submittedName>
        <fullName evidence="7">FAM162B protein</fullName>
    </submittedName>
</protein>
<proteinExistence type="inferred from homology"/>
<evidence type="ECO:0000256" key="5">
    <source>
        <dbReference type="ARBA" id="ARBA00023136"/>
    </source>
</evidence>
<comment type="similarity">
    <text evidence="2">Belongs to the UPF0389 family.</text>
</comment>
<dbReference type="PANTHER" id="PTHR13674:SF5">
    <property type="entry name" value="UPF0389 PROTEIN CG9231"/>
    <property type="match status" value="1"/>
</dbReference>
<evidence type="ECO:0000313" key="7">
    <source>
        <dbReference type="EMBL" id="JAG77935.1"/>
    </source>
</evidence>
<evidence type="ECO:0000256" key="6">
    <source>
        <dbReference type="SAM" id="Phobius"/>
    </source>
</evidence>
<evidence type="ECO:0000256" key="2">
    <source>
        <dbReference type="ARBA" id="ARBA00007363"/>
    </source>
</evidence>
<sequence>MNHLVTCRFLRNSLRSTNSLKPLRNFSSSRLLRDSKPTVNKTDENTVLGTFKHKVTNFDKWILVTMKKFPTKDQVPQYVPDDIMQSAMSKARIRAMNIMMVVTILYAFYIVVTSKKAQQEHAKTLDYTREDYRKQITEEFRQKLTEDSAKKNTIIVQSLTDFLVPP</sequence>
<gene>
    <name evidence="7" type="primary">FAM162B</name>
    <name evidence="7" type="ORF">g.7299</name>
</gene>
<keyword evidence="3 6" id="KW-0812">Transmembrane</keyword>
<accession>A0A0C9Q2E7</accession>
<dbReference type="PANTHER" id="PTHR13674">
    <property type="entry name" value="GROWTH AND TRANSFORMATION-DEPENDENT PROTEIN"/>
    <property type="match status" value="1"/>
</dbReference>
<organism evidence="7">
    <name type="scientific">Fopius arisanus</name>
    <dbReference type="NCBI Taxonomy" id="64838"/>
    <lineage>
        <taxon>Eukaryota</taxon>
        <taxon>Metazoa</taxon>
        <taxon>Ecdysozoa</taxon>
        <taxon>Arthropoda</taxon>
        <taxon>Hexapoda</taxon>
        <taxon>Insecta</taxon>
        <taxon>Pterygota</taxon>
        <taxon>Neoptera</taxon>
        <taxon>Endopterygota</taxon>
        <taxon>Hymenoptera</taxon>
        <taxon>Apocrita</taxon>
        <taxon>Ichneumonoidea</taxon>
        <taxon>Braconidae</taxon>
        <taxon>Opiinae</taxon>
        <taxon>Fopius</taxon>
    </lineage>
</organism>
<feature type="transmembrane region" description="Helical" evidence="6">
    <location>
        <begin position="93"/>
        <end position="112"/>
    </location>
</feature>
<keyword evidence="4 6" id="KW-1133">Transmembrane helix</keyword>
<dbReference type="InterPro" id="IPR009432">
    <property type="entry name" value="DUF1075"/>
</dbReference>
<dbReference type="AlphaFoldDB" id="A0A0C9Q2E7"/>
<dbReference type="EMBL" id="GBYB01008168">
    <property type="protein sequence ID" value="JAG77935.1"/>
    <property type="molecule type" value="Transcribed_RNA"/>
</dbReference>
<evidence type="ECO:0000256" key="1">
    <source>
        <dbReference type="ARBA" id="ARBA00004167"/>
    </source>
</evidence>